<reference evidence="2" key="1">
    <citation type="journal article" date="2017" name="Nat. Ecol. Evol.">
        <title>Genome expansion and lineage-specific genetic innovations in the forest pathogenic fungi Armillaria.</title>
        <authorList>
            <person name="Sipos G."/>
            <person name="Prasanna A.N."/>
            <person name="Walter M.C."/>
            <person name="O'Connor E."/>
            <person name="Balint B."/>
            <person name="Krizsan K."/>
            <person name="Kiss B."/>
            <person name="Hess J."/>
            <person name="Varga T."/>
            <person name="Slot J."/>
            <person name="Riley R."/>
            <person name="Boka B."/>
            <person name="Rigling D."/>
            <person name="Barry K."/>
            <person name="Lee J."/>
            <person name="Mihaltcheva S."/>
            <person name="LaButti K."/>
            <person name="Lipzen A."/>
            <person name="Waldron R."/>
            <person name="Moloney N.M."/>
            <person name="Sperisen C."/>
            <person name="Kredics L."/>
            <person name="Vagvoelgyi C."/>
            <person name="Patrignani A."/>
            <person name="Fitzpatrick D."/>
            <person name="Nagy I."/>
            <person name="Doyle S."/>
            <person name="Anderson J.B."/>
            <person name="Grigoriev I.V."/>
            <person name="Gueldener U."/>
            <person name="Muensterkoetter M."/>
            <person name="Nagy L.G."/>
        </authorList>
    </citation>
    <scope>NUCLEOTIDE SEQUENCE [LARGE SCALE GENOMIC DNA]</scope>
    <source>
        <strain evidence="2">Ar21-2</strain>
    </source>
</reference>
<sequence length="176" mass="20429">MGRRVCRRQCWFDRRVKAAWPDIWASKQMDCRRPSKVQVGEKRVNCYGYSGKGNVHADEVLAYMVPGKDADWLPDLFHVTENVKKRQTSPLRSKFKQCSSCRLHVGNIQTIYPSHHHVFALRRTSFAPPCYDSGTLDDLSHCLMDVETKDIERLCLAIRFSDEDITFTSQDFDVKQ</sequence>
<name>A0A2H3E1N4_ARMGA</name>
<accession>A0A2H3E1N4</accession>
<evidence type="ECO:0000313" key="1">
    <source>
        <dbReference type="EMBL" id="PBL01370.1"/>
    </source>
</evidence>
<keyword evidence="2" id="KW-1185">Reference proteome</keyword>
<gene>
    <name evidence="1" type="ORF">ARMGADRAFT_423598</name>
</gene>
<dbReference type="EMBL" id="KZ293646">
    <property type="protein sequence ID" value="PBL01370.1"/>
    <property type="molecule type" value="Genomic_DNA"/>
</dbReference>
<evidence type="ECO:0000313" key="2">
    <source>
        <dbReference type="Proteomes" id="UP000217790"/>
    </source>
</evidence>
<protein>
    <submittedName>
        <fullName evidence="1">Uncharacterized protein</fullName>
    </submittedName>
</protein>
<dbReference type="InParanoid" id="A0A2H3E1N4"/>
<organism evidence="1 2">
    <name type="scientific">Armillaria gallica</name>
    <name type="common">Bulbous honey fungus</name>
    <name type="synonym">Armillaria bulbosa</name>
    <dbReference type="NCBI Taxonomy" id="47427"/>
    <lineage>
        <taxon>Eukaryota</taxon>
        <taxon>Fungi</taxon>
        <taxon>Dikarya</taxon>
        <taxon>Basidiomycota</taxon>
        <taxon>Agaricomycotina</taxon>
        <taxon>Agaricomycetes</taxon>
        <taxon>Agaricomycetidae</taxon>
        <taxon>Agaricales</taxon>
        <taxon>Marasmiineae</taxon>
        <taxon>Physalacriaceae</taxon>
        <taxon>Armillaria</taxon>
    </lineage>
</organism>
<proteinExistence type="predicted"/>
<dbReference type="Proteomes" id="UP000217790">
    <property type="component" value="Unassembled WGS sequence"/>
</dbReference>
<dbReference type="AlphaFoldDB" id="A0A2H3E1N4"/>